<dbReference type="InterPro" id="IPR043153">
    <property type="entry name" value="DENN_C"/>
</dbReference>
<keyword evidence="6" id="KW-1185">Reference proteome</keyword>
<dbReference type="InterPro" id="IPR001194">
    <property type="entry name" value="cDENN_dom"/>
</dbReference>
<keyword evidence="1" id="KW-0344">Guanine-nucleotide releasing factor</keyword>
<dbReference type="SMART" id="SM00799">
    <property type="entry name" value="DENN"/>
    <property type="match status" value="1"/>
</dbReference>
<evidence type="ECO:0000259" key="3">
    <source>
        <dbReference type="PROSITE" id="PS50211"/>
    </source>
</evidence>
<dbReference type="GO" id="GO:0005085">
    <property type="term" value="F:guanyl-nucleotide exchange factor activity"/>
    <property type="evidence" value="ECO:0007669"/>
    <property type="project" value="UniProtKB-KW"/>
</dbReference>
<dbReference type="EMBL" id="BRYA01000271">
    <property type="protein sequence ID" value="GMI45904.1"/>
    <property type="molecule type" value="Genomic_DNA"/>
</dbReference>
<gene>
    <name evidence="5" type="ORF">TrCOL_g700</name>
</gene>
<comment type="caution">
    <text evidence="5">The sequence shown here is derived from an EMBL/GenBank/DDBJ whole genome shotgun (WGS) entry which is preliminary data.</text>
</comment>
<reference evidence="6" key="1">
    <citation type="journal article" date="2023" name="Commun. Biol.">
        <title>Genome analysis of Parmales, the sister group of diatoms, reveals the evolutionary specialization of diatoms from phago-mixotrophs to photoautotrophs.</title>
        <authorList>
            <person name="Ban H."/>
            <person name="Sato S."/>
            <person name="Yoshikawa S."/>
            <person name="Yamada K."/>
            <person name="Nakamura Y."/>
            <person name="Ichinomiya M."/>
            <person name="Sato N."/>
            <person name="Blanc-Mathieu R."/>
            <person name="Endo H."/>
            <person name="Kuwata A."/>
            <person name="Ogata H."/>
        </authorList>
    </citation>
    <scope>NUCLEOTIDE SEQUENCE [LARGE SCALE GENOMIC DNA]</scope>
</reference>
<feature type="compositionally biased region" description="Basic residues" evidence="2">
    <location>
        <begin position="1549"/>
        <end position="1558"/>
    </location>
</feature>
<feature type="compositionally biased region" description="Basic and acidic residues" evidence="2">
    <location>
        <begin position="1235"/>
        <end position="1244"/>
    </location>
</feature>
<dbReference type="GO" id="GO:0031410">
    <property type="term" value="C:cytoplasmic vesicle"/>
    <property type="evidence" value="ECO:0007669"/>
    <property type="project" value="TreeGrafter"/>
</dbReference>
<evidence type="ECO:0000256" key="1">
    <source>
        <dbReference type="ARBA" id="ARBA00022658"/>
    </source>
</evidence>
<name>A0A9W7GJ93_9STRA</name>
<dbReference type="Gene3D" id="2.100.10.50">
    <property type="match status" value="1"/>
</dbReference>
<dbReference type="InterPro" id="IPR037516">
    <property type="entry name" value="Tripartite_DENN"/>
</dbReference>
<dbReference type="OrthoDB" id="6019893at2759"/>
<feature type="compositionally biased region" description="Basic and acidic residues" evidence="2">
    <location>
        <begin position="1202"/>
        <end position="1213"/>
    </location>
</feature>
<dbReference type="PANTHER" id="PTHR12296:SF21">
    <property type="entry name" value="DENN DOMAIN-CONTAINING PROTEIN 3"/>
    <property type="match status" value="1"/>
</dbReference>
<accession>A0A9W7GJ93</accession>
<feature type="compositionally biased region" description="Gly residues" evidence="2">
    <location>
        <begin position="1560"/>
        <end position="1572"/>
    </location>
</feature>
<dbReference type="PANTHER" id="PTHR12296">
    <property type="entry name" value="DENN DOMAIN-CONTAINING PROTEIN 4"/>
    <property type="match status" value="1"/>
</dbReference>
<dbReference type="Pfam" id="PF02141">
    <property type="entry name" value="DENN"/>
    <property type="match status" value="1"/>
</dbReference>
<evidence type="ECO:0000313" key="5">
    <source>
        <dbReference type="EMBL" id="GMI45904.1"/>
    </source>
</evidence>
<feature type="region of interest" description="Disordered" evidence="2">
    <location>
        <begin position="1161"/>
        <end position="1257"/>
    </location>
</feature>
<dbReference type="PROSITE" id="PS51498">
    <property type="entry name" value="MABP"/>
    <property type="match status" value="1"/>
</dbReference>
<dbReference type="InterPro" id="IPR051696">
    <property type="entry name" value="DENN_Domain_GEFs"/>
</dbReference>
<sequence>MAPTAPTQSSRLVDYFAVVGTFQSTEADLAVPVPKGCIGVDKSLLDIPEFGGEDENAKLHPDSSSLDHGSPEFSDSESDIDFGSRDLGGDSFDSDDNANDVKAPLYSAVSLREIHRKAIVEVGIIFRDKGEEPPPGYEVLELSCSGQGEGNANAGSSSYDTRIVFKRRGSTGRPDHITDVILVSKTSSKVPAGYQVVNKTAMHRSDASLSRGSYGHTVYLAFRRNSDWDEEGGLFNRQPSISNIVLVNKSIGEQPPYGAEMVSRNINYGSFSANDVYLGVVKAVPTGICDIPYEAFTVDRYPQKNWDDFQLPDNELPMFIFPHHLRLKRAKVTNAPMPSFLSCVFTGMTGERVVVAGLVFWEELNEKVEEKLKARHSRIHATFSQELQELRTRTSFSSPSRESSPGRTKRALYAPKCICLTSRFPFYRALKRYLRQLYRVSLSAAPAPLERYISYLVTWLPVPRPGGRAFHIHLEATEIDKMNKGYALAPIALALPPKRGMPAMDLDFNGPFRALSLTSVLNIFSLLLQESQLLFLSSKASLVTEICETFQSLLFPLSWQCCYVPRLPDALSACLDYPGGFVLGMHVDPVVRNGKIDPKDFLKGLTLQDTIHVVNLDDGTISKPGGEGTLGSGMFSSQPYKMLPSFPLATLKRKLESELKRVGMVAGRGDGLLDYDSAFEFAPTPDIQEMLQARGMGEQNMNADIVRDAFLCFMADVMGNYTDFLVNPTKSGGGDNKWGGDLETYIDTQAMIDAAERKDRMSNTGGGRMEFLTSLVSTQMFSVLVQQRTSSSSNDDRLVFFEQVVALCNRINQHADDDDDKDEKYPPPPSSPSPSKRLASLFNTRGGVANIQYLKKGLNQKNTNIIEGGGKPEGLVVQLVNEDMGSFEGDDYKDLSQLSIKDRISEGDEDAALASASSNVPSVHTHIEDKGCDADTSVSVSSRQPLEIPGPSSEGLENSEEDSSEATTGGGRRRAETNTLERQWHYPNGWPTPLEESYFKYPLKCLPEIVRSLRSQAEEHKVQETRAILTRSADEMVRSGRIEFARSESGGESAAQVFGAYFLLVPTLVECRAKGGGGEGRRSANKVFLRSLGALQRLKSLEGLAHSDEAMFRSLLITAGRIGGPKMGSIATALFAEMQGCGVGANAVTYGLYTEALAGHKGVGKKKRRGSGDDNGNGNEGKEWGRGGGGEVEEEWEEQLEVDGHSWRVENTKGGKRGKSVSSVGLGAGRGSMDGGRRSVDEALRPPSPPSRQSSFSSLGIEGMERFVGGIGMWMKCECERCGKIWIEEEVLGCIGVRGVDQKLECRCGVEIIPELHVSVQRPEMGSKGGKAGKVGGPGMKCVGPNGVFMQPELCRGSVSGVVGVVQQPHGEGITGEEIDELDVRVVEKETVVVRLLAPTLLRTMLERSLVAKGEAEMTRERLRREEPEVYWNLVWWTATFKLNVPIIQGETEEGEAGEEGGWVKELVVLGFNRKMVEKMIESEMRRRLLGGGREGGEGGGGIEVEDIFDGLSEGEVKGLNALKNILCTGNVEGATEGEGGGEGERVRRSSWGRRRKATVGGGEEGGEGGLPTPGKRIHDALHMMCKYRAIGTFRSPSYFAPLASVYRIFLLLCSVYSPKGIGVEEGEFDVLYGKGIARLSLMQYEQLEQGDREMYMDVSDERVVGFRKLFIGGKGRGKTGL</sequence>
<feature type="region of interest" description="Disordered" evidence="2">
    <location>
        <begin position="911"/>
        <end position="987"/>
    </location>
</feature>
<evidence type="ECO:0000313" key="6">
    <source>
        <dbReference type="Proteomes" id="UP001165065"/>
    </source>
</evidence>
<evidence type="ECO:0000256" key="2">
    <source>
        <dbReference type="SAM" id="MobiDB-lite"/>
    </source>
</evidence>
<dbReference type="PROSITE" id="PS50211">
    <property type="entry name" value="DENN"/>
    <property type="match status" value="1"/>
</dbReference>
<dbReference type="Pfam" id="PF03456">
    <property type="entry name" value="uDENN"/>
    <property type="match status" value="1"/>
</dbReference>
<dbReference type="Proteomes" id="UP001165065">
    <property type="component" value="Unassembled WGS sequence"/>
</dbReference>
<organism evidence="5 6">
    <name type="scientific">Triparma columacea</name>
    <dbReference type="NCBI Taxonomy" id="722753"/>
    <lineage>
        <taxon>Eukaryota</taxon>
        <taxon>Sar</taxon>
        <taxon>Stramenopiles</taxon>
        <taxon>Ochrophyta</taxon>
        <taxon>Bolidophyceae</taxon>
        <taxon>Parmales</taxon>
        <taxon>Triparmaceae</taxon>
        <taxon>Triparma</taxon>
    </lineage>
</organism>
<feature type="domain" description="UDENN" evidence="3">
    <location>
        <begin position="276"/>
        <end position="796"/>
    </location>
</feature>
<dbReference type="GO" id="GO:0032483">
    <property type="term" value="P:regulation of Rab protein signal transduction"/>
    <property type="evidence" value="ECO:0007669"/>
    <property type="project" value="TreeGrafter"/>
</dbReference>
<feature type="region of interest" description="Disordered" evidence="2">
    <location>
        <begin position="813"/>
        <end position="837"/>
    </location>
</feature>
<dbReference type="InterPro" id="IPR023341">
    <property type="entry name" value="MABP"/>
</dbReference>
<evidence type="ECO:0008006" key="7">
    <source>
        <dbReference type="Google" id="ProtNLM"/>
    </source>
</evidence>
<protein>
    <recommendedName>
        <fullName evidence="7">UDENN domain-containing protein</fullName>
    </recommendedName>
</protein>
<evidence type="ECO:0000259" key="4">
    <source>
        <dbReference type="PROSITE" id="PS51498"/>
    </source>
</evidence>
<dbReference type="Gene3D" id="3.40.50.11500">
    <property type="match status" value="1"/>
</dbReference>
<feature type="region of interest" description="Disordered" evidence="2">
    <location>
        <begin position="51"/>
        <end position="96"/>
    </location>
</feature>
<feature type="compositionally biased region" description="Acidic residues" evidence="2">
    <location>
        <begin position="1191"/>
        <end position="1201"/>
    </location>
</feature>
<dbReference type="InterPro" id="IPR005113">
    <property type="entry name" value="uDENN_dom"/>
</dbReference>
<feature type="domain" description="MABP" evidence="4">
    <location>
        <begin position="116"/>
        <end position="284"/>
    </location>
</feature>
<feature type="region of interest" description="Disordered" evidence="2">
    <location>
        <begin position="1534"/>
        <end position="1575"/>
    </location>
</feature>
<proteinExistence type="predicted"/>